<keyword evidence="3 12" id="KW-0808">Transferase</keyword>
<comment type="cofactor">
    <cofactor evidence="13">
        <name>Zn(2+)</name>
        <dbReference type="ChEBI" id="CHEBI:29105"/>
    </cofactor>
    <text evidence="13">Binds 1 zinc ion per monomer.</text>
</comment>
<keyword evidence="7" id="KW-0863">Zinc-finger</keyword>
<reference evidence="19" key="2">
    <citation type="journal article" date="2019" name="Int. J. Syst. Evol. Microbiol.">
        <title>The Global Catalogue of Microorganisms (GCM) 10K type strain sequencing project: providing services to taxonomists for standard genome sequencing and annotation.</title>
        <authorList>
            <consortium name="The Broad Institute Genomics Platform"/>
            <consortium name="The Broad Institute Genome Sequencing Center for Infectious Disease"/>
            <person name="Wu L."/>
            <person name="Ma J."/>
        </authorList>
    </citation>
    <scope>NUCLEOTIDE SEQUENCE [LARGE SCALE GENOMIC DNA]</scope>
    <source>
        <strain evidence="19">NBRC 107710</strain>
    </source>
</reference>
<comment type="caution">
    <text evidence="12">Lacks conserved residue(s) required for the propagation of feature annotation.</text>
</comment>
<dbReference type="Gene3D" id="3.40.1360.10">
    <property type="match status" value="1"/>
</dbReference>
<feature type="compositionally biased region" description="Basic and acidic residues" evidence="14">
    <location>
        <begin position="433"/>
        <end position="445"/>
    </location>
</feature>
<dbReference type="InterPro" id="IPR050219">
    <property type="entry name" value="DnaG_primase"/>
</dbReference>
<evidence type="ECO:0000313" key="16">
    <source>
        <dbReference type="EMBL" id="GLS42093.1"/>
    </source>
</evidence>
<feature type="domain" description="Toprim" evidence="15">
    <location>
        <begin position="272"/>
        <end position="354"/>
    </location>
</feature>
<evidence type="ECO:0000256" key="8">
    <source>
        <dbReference type="ARBA" id="ARBA00022833"/>
    </source>
</evidence>
<organism evidence="17 18">
    <name type="scientific">Methylobacterium brachythecii</name>
    <dbReference type="NCBI Taxonomy" id="1176177"/>
    <lineage>
        <taxon>Bacteria</taxon>
        <taxon>Pseudomonadati</taxon>
        <taxon>Pseudomonadota</taxon>
        <taxon>Alphaproteobacteria</taxon>
        <taxon>Hyphomicrobiales</taxon>
        <taxon>Methylobacteriaceae</taxon>
        <taxon>Methylobacterium</taxon>
    </lineage>
</organism>
<dbReference type="CDD" id="cd03364">
    <property type="entry name" value="TOPRIM_DnaG_primases"/>
    <property type="match status" value="1"/>
</dbReference>
<evidence type="ECO:0000256" key="12">
    <source>
        <dbReference type="HAMAP-Rule" id="MF_00974"/>
    </source>
</evidence>
<evidence type="ECO:0000256" key="10">
    <source>
        <dbReference type="ARBA" id="ARBA00023125"/>
    </source>
</evidence>
<comment type="subunit">
    <text evidence="12">Monomer. Interacts with DnaB.</text>
</comment>
<reference evidence="16" key="1">
    <citation type="journal article" date="2014" name="Int. J. Syst. Evol. Microbiol.">
        <title>Complete genome of a new Firmicutes species belonging to the dominant human colonic microbiota ('Ruminococcus bicirculans') reveals two chromosomes and a selective capacity to utilize plant glucans.</title>
        <authorList>
            <consortium name="NISC Comparative Sequencing Program"/>
            <person name="Wegmann U."/>
            <person name="Louis P."/>
            <person name="Goesmann A."/>
            <person name="Henrissat B."/>
            <person name="Duncan S.H."/>
            <person name="Flint H.J."/>
        </authorList>
    </citation>
    <scope>NUCLEOTIDE SEQUENCE</scope>
    <source>
        <strain evidence="16">NBRC 107710</strain>
    </source>
</reference>
<dbReference type="GO" id="GO:0006269">
    <property type="term" value="P:DNA replication, synthesis of primer"/>
    <property type="evidence" value="ECO:0007669"/>
    <property type="project" value="UniProtKB-UniRule"/>
</dbReference>
<dbReference type="HAMAP" id="MF_00974">
    <property type="entry name" value="DNA_primase_DnaG"/>
    <property type="match status" value="1"/>
</dbReference>
<evidence type="ECO:0000256" key="1">
    <source>
        <dbReference type="ARBA" id="ARBA00022478"/>
    </source>
</evidence>
<dbReference type="AlphaFoldDB" id="A0A7W6AFC0"/>
<dbReference type="InterPro" id="IPR036977">
    <property type="entry name" value="DNA_primase_Znf_CHC2"/>
</dbReference>
<feature type="region of interest" description="Disordered" evidence="14">
    <location>
        <begin position="433"/>
        <end position="493"/>
    </location>
</feature>
<comment type="caution">
    <text evidence="17">The sequence shown here is derived from an EMBL/GenBank/DDBJ whole genome shotgun (WGS) entry which is preliminary data.</text>
</comment>
<dbReference type="PANTHER" id="PTHR30313:SF2">
    <property type="entry name" value="DNA PRIMASE"/>
    <property type="match status" value="1"/>
</dbReference>
<dbReference type="GO" id="GO:0005737">
    <property type="term" value="C:cytoplasm"/>
    <property type="evidence" value="ECO:0007669"/>
    <property type="project" value="TreeGrafter"/>
</dbReference>
<evidence type="ECO:0000256" key="2">
    <source>
        <dbReference type="ARBA" id="ARBA00022515"/>
    </source>
</evidence>
<dbReference type="FunFam" id="3.40.1360.10:FF:000002">
    <property type="entry name" value="DNA primase"/>
    <property type="match status" value="1"/>
</dbReference>
<keyword evidence="4 12" id="KW-0548">Nucleotidyltransferase</keyword>
<dbReference type="FunFam" id="3.90.580.10:FF:000001">
    <property type="entry name" value="DNA primase"/>
    <property type="match status" value="1"/>
</dbReference>
<dbReference type="InterPro" id="IPR037068">
    <property type="entry name" value="DNA_primase_core_N_sf"/>
</dbReference>
<gene>
    <name evidence="12 16" type="primary">dnaG</name>
    <name evidence="16" type="ORF">GCM10007884_00780</name>
    <name evidence="17" type="ORF">GGR33_001742</name>
</gene>
<keyword evidence="1 12" id="KW-0240">DNA-directed RNA polymerase</keyword>
<evidence type="ECO:0000256" key="3">
    <source>
        <dbReference type="ARBA" id="ARBA00022679"/>
    </source>
</evidence>
<keyword evidence="5 12" id="KW-0235">DNA replication</keyword>
<protein>
    <recommendedName>
        <fullName evidence="12 13">DNA primase</fullName>
        <ecNumber evidence="12">2.7.7.101</ecNumber>
    </recommendedName>
</protein>
<evidence type="ECO:0000256" key="5">
    <source>
        <dbReference type="ARBA" id="ARBA00022705"/>
    </source>
</evidence>
<dbReference type="InterPro" id="IPR034151">
    <property type="entry name" value="TOPRIM_DnaG_bac"/>
</dbReference>
<dbReference type="PIRSF" id="PIRSF002811">
    <property type="entry name" value="DnaG"/>
    <property type="match status" value="1"/>
</dbReference>
<dbReference type="Pfam" id="PF01807">
    <property type="entry name" value="Zn_ribbon_DnaG"/>
    <property type="match status" value="1"/>
</dbReference>
<keyword evidence="8 13" id="KW-0862">Zinc</keyword>
<dbReference type="InterPro" id="IPR019475">
    <property type="entry name" value="DNA_primase_DnaB-bd"/>
</dbReference>
<comment type="catalytic activity">
    <reaction evidence="12">
        <text>ssDNA + n NTP = ssDNA/pppN(pN)n-1 hybrid + (n-1) diphosphate.</text>
        <dbReference type="EC" id="2.7.7.101"/>
    </reaction>
</comment>
<dbReference type="GO" id="GO:1990077">
    <property type="term" value="C:primosome complex"/>
    <property type="evidence" value="ECO:0007669"/>
    <property type="project" value="UniProtKB-KW"/>
</dbReference>
<dbReference type="InterPro" id="IPR030846">
    <property type="entry name" value="DnaG_bac"/>
</dbReference>
<reference evidence="17 18" key="3">
    <citation type="submission" date="2020-08" db="EMBL/GenBank/DDBJ databases">
        <title>Genomic Encyclopedia of Type Strains, Phase IV (KMG-IV): sequencing the most valuable type-strain genomes for metagenomic binning, comparative biology and taxonomic classification.</title>
        <authorList>
            <person name="Goeker M."/>
        </authorList>
    </citation>
    <scope>NUCLEOTIDE SEQUENCE [LARGE SCALE GENOMIC DNA]</scope>
    <source>
        <strain evidence="17 18">DSM 24105</strain>
    </source>
</reference>
<evidence type="ECO:0000259" key="15">
    <source>
        <dbReference type="PROSITE" id="PS50880"/>
    </source>
</evidence>
<evidence type="ECO:0000256" key="13">
    <source>
        <dbReference type="PIRNR" id="PIRNR002811"/>
    </source>
</evidence>
<dbReference type="Gene3D" id="3.90.980.10">
    <property type="entry name" value="DNA primase, catalytic core, N-terminal domain"/>
    <property type="match status" value="1"/>
</dbReference>
<dbReference type="SMART" id="SM00493">
    <property type="entry name" value="TOPRIM"/>
    <property type="match status" value="1"/>
</dbReference>
<dbReference type="InterPro" id="IPR006171">
    <property type="entry name" value="TOPRIM_dom"/>
</dbReference>
<keyword evidence="19" id="KW-1185">Reference proteome</keyword>
<keyword evidence="9" id="KW-0460">Magnesium</keyword>
<dbReference type="PANTHER" id="PTHR30313">
    <property type="entry name" value="DNA PRIMASE"/>
    <property type="match status" value="1"/>
</dbReference>
<evidence type="ECO:0000313" key="18">
    <source>
        <dbReference type="Proteomes" id="UP000517759"/>
    </source>
</evidence>
<dbReference type="PROSITE" id="PS50880">
    <property type="entry name" value="TOPRIM"/>
    <property type="match status" value="1"/>
</dbReference>
<evidence type="ECO:0000313" key="17">
    <source>
        <dbReference type="EMBL" id="MBB3902247.1"/>
    </source>
</evidence>
<dbReference type="Pfam" id="PF10410">
    <property type="entry name" value="DnaB_bind"/>
    <property type="match status" value="1"/>
</dbReference>
<accession>A0A7W6AFC0</accession>
<keyword evidence="10 12" id="KW-0238">DNA-binding</keyword>
<evidence type="ECO:0000256" key="6">
    <source>
        <dbReference type="ARBA" id="ARBA00022723"/>
    </source>
</evidence>
<dbReference type="Proteomes" id="UP000517759">
    <property type="component" value="Unassembled WGS sequence"/>
</dbReference>
<reference evidence="16" key="4">
    <citation type="submission" date="2023-01" db="EMBL/GenBank/DDBJ databases">
        <title>Draft genome sequence of Methylobacterium brachythecii strain NBRC 107710.</title>
        <authorList>
            <person name="Sun Q."/>
            <person name="Mori K."/>
        </authorList>
    </citation>
    <scope>NUCLEOTIDE SEQUENCE</scope>
    <source>
        <strain evidence="16">NBRC 107710</strain>
    </source>
</reference>
<dbReference type="NCBIfam" id="TIGR01391">
    <property type="entry name" value="dnaG"/>
    <property type="match status" value="1"/>
</dbReference>
<dbReference type="SMART" id="SM00400">
    <property type="entry name" value="ZnF_CHCC"/>
    <property type="match status" value="1"/>
</dbReference>
<dbReference type="SUPFAM" id="SSF57783">
    <property type="entry name" value="Zinc beta-ribbon"/>
    <property type="match status" value="1"/>
</dbReference>
<dbReference type="EMBL" id="BSPG01000001">
    <property type="protein sequence ID" value="GLS42093.1"/>
    <property type="molecule type" value="Genomic_DNA"/>
</dbReference>
<comment type="function">
    <text evidence="12 13">RNA polymerase that catalyzes the synthesis of short RNA molecules used as primers for DNA polymerase during DNA replication.</text>
</comment>
<dbReference type="Gene3D" id="3.90.580.10">
    <property type="entry name" value="Zinc finger, CHC2-type domain"/>
    <property type="match status" value="1"/>
</dbReference>
<evidence type="ECO:0000256" key="9">
    <source>
        <dbReference type="ARBA" id="ARBA00022842"/>
    </source>
</evidence>
<dbReference type="EC" id="2.7.7.101" evidence="12"/>
<proteinExistence type="inferred from homology"/>
<sequence length="653" mass="72311">MRYYAESDDLHDRTPLRYPPHILEEIRARLPASDVVGRRVRLKKAGREWRGLSPFNSEKTPSFYVNDQKQFYHCFSSGKHGDVFRFLMETEGLSFPEAVERLAGEAGVVLPKPSAETERADEQRRDALDVMELAAVYFEDQLRGQRGAQAREYLDRRALGEGVRRQFRLGYATGERYALRDHLAGKGVDKALMLELGLLATSETVAVPFDKFRDRVMFPITDIRGRVIAFGGRAMQADAKAKYLNSPETPLFHKGRVLYNLNAARKAAHDRGTIIAVEGYVDVIAMTLAGHAEAVAPLGTALTEDQLGLLWRHADEPILCFDGDKAGQKAAFRALDVALPMLEPGKSLRFAMLPQGQDPDDLLRSGGAGAIDTVLESAHPLVEVLWARETETSPLDTPERRAGLARTLREAVSGIRDETVRRFYRDDIENRLREMSGPRGGRGDYRGAAQPGRANGEPMRRRPRPGDPPPSPRIDFKFSPLLSSATPPPQGSAFREREAMIVSSLLVHTELLAIEEEDLSELELDNPDAQVLRSALLDHVAEGASTDSEVMASRLERAGLSEAAARLAALVRPGDRWSLDPHADPARLETTLRQAVILHRKAGTLNSELRQAERALADDPSEANFAWLCDVKERLAVIASADADAEDPETDEI</sequence>
<dbReference type="InterPro" id="IPR006295">
    <property type="entry name" value="DNA_primase_DnaG"/>
</dbReference>
<evidence type="ECO:0000256" key="4">
    <source>
        <dbReference type="ARBA" id="ARBA00022695"/>
    </source>
</evidence>
<keyword evidence="11 12" id="KW-0804">Transcription</keyword>
<dbReference type="Proteomes" id="UP001156881">
    <property type="component" value="Unassembled WGS sequence"/>
</dbReference>
<dbReference type="SUPFAM" id="SSF56731">
    <property type="entry name" value="DNA primase core"/>
    <property type="match status" value="1"/>
</dbReference>
<evidence type="ECO:0000256" key="11">
    <source>
        <dbReference type="ARBA" id="ARBA00023163"/>
    </source>
</evidence>
<evidence type="ECO:0000313" key="19">
    <source>
        <dbReference type="Proteomes" id="UP001156881"/>
    </source>
</evidence>
<keyword evidence="6 13" id="KW-0479">Metal-binding</keyword>
<dbReference type="GO" id="GO:0003677">
    <property type="term" value="F:DNA binding"/>
    <property type="evidence" value="ECO:0007669"/>
    <property type="project" value="UniProtKB-KW"/>
</dbReference>
<dbReference type="EMBL" id="JACIDN010000003">
    <property type="protein sequence ID" value="MBB3902247.1"/>
    <property type="molecule type" value="Genomic_DNA"/>
</dbReference>
<dbReference type="InterPro" id="IPR002694">
    <property type="entry name" value="Znf_CHC2"/>
</dbReference>
<keyword evidence="2 12" id="KW-0639">Primosome</keyword>
<name>A0A7W6AFC0_9HYPH</name>
<evidence type="ECO:0000256" key="7">
    <source>
        <dbReference type="ARBA" id="ARBA00022771"/>
    </source>
</evidence>
<dbReference type="GO" id="GO:0003899">
    <property type="term" value="F:DNA-directed RNA polymerase activity"/>
    <property type="evidence" value="ECO:0007669"/>
    <property type="project" value="UniProtKB-UniRule"/>
</dbReference>
<dbReference type="InterPro" id="IPR013264">
    <property type="entry name" value="DNAG_N"/>
</dbReference>
<dbReference type="Pfam" id="PF08275">
    <property type="entry name" value="DNAG_N"/>
    <property type="match status" value="1"/>
</dbReference>
<dbReference type="GO" id="GO:0008270">
    <property type="term" value="F:zinc ion binding"/>
    <property type="evidence" value="ECO:0007669"/>
    <property type="project" value="UniProtKB-KW"/>
</dbReference>
<dbReference type="Pfam" id="PF13662">
    <property type="entry name" value="Toprim_4"/>
    <property type="match status" value="1"/>
</dbReference>
<comment type="similarity">
    <text evidence="12 13">Belongs to the DnaG primase family.</text>
</comment>
<dbReference type="GO" id="GO:0000428">
    <property type="term" value="C:DNA-directed RNA polymerase complex"/>
    <property type="evidence" value="ECO:0007669"/>
    <property type="project" value="UniProtKB-KW"/>
</dbReference>
<evidence type="ECO:0000256" key="14">
    <source>
        <dbReference type="SAM" id="MobiDB-lite"/>
    </source>
</evidence>